<gene>
    <name evidence="1" type="ORF">PAXINDRAFT_182795</name>
</gene>
<organism evidence="1 2">
    <name type="scientific">Paxillus involutus ATCC 200175</name>
    <dbReference type="NCBI Taxonomy" id="664439"/>
    <lineage>
        <taxon>Eukaryota</taxon>
        <taxon>Fungi</taxon>
        <taxon>Dikarya</taxon>
        <taxon>Basidiomycota</taxon>
        <taxon>Agaricomycotina</taxon>
        <taxon>Agaricomycetes</taxon>
        <taxon>Agaricomycetidae</taxon>
        <taxon>Boletales</taxon>
        <taxon>Paxilineae</taxon>
        <taxon>Paxillaceae</taxon>
        <taxon>Paxillus</taxon>
    </lineage>
</organism>
<accession>A0A0C9SME1</accession>
<name>A0A0C9SME1_PAXIN</name>
<proteinExistence type="predicted"/>
<dbReference type="EMBL" id="KN820569">
    <property type="protein sequence ID" value="KIJ06014.1"/>
    <property type="molecule type" value="Genomic_DNA"/>
</dbReference>
<dbReference type="Proteomes" id="UP000053647">
    <property type="component" value="Unassembled WGS sequence"/>
</dbReference>
<reference evidence="1 2" key="1">
    <citation type="submission" date="2014-06" db="EMBL/GenBank/DDBJ databases">
        <authorList>
            <consortium name="DOE Joint Genome Institute"/>
            <person name="Kuo A."/>
            <person name="Kohler A."/>
            <person name="Nagy L.G."/>
            <person name="Floudas D."/>
            <person name="Copeland A."/>
            <person name="Barry K.W."/>
            <person name="Cichocki N."/>
            <person name="Veneault-Fourrey C."/>
            <person name="LaButti K."/>
            <person name="Lindquist E.A."/>
            <person name="Lipzen A."/>
            <person name="Lundell T."/>
            <person name="Morin E."/>
            <person name="Murat C."/>
            <person name="Sun H."/>
            <person name="Tunlid A."/>
            <person name="Henrissat B."/>
            <person name="Grigoriev I.V."/>
            <person name="Hibbett D.S."/>
            <person name="Martin F."/>
            <person name="Nordberg H.P."/>
            <person name="Cantor M.N."/>
            <person name="Hua S.X."/>
        </authorList>
    </citation>
    <scope>NUCLEOTIDE SEQUENCE [LARGE SCALE GENOMIC DNA]</scope>
    <source>
        <strain evidence="1 2">ATCC 200175</strain>
    </source>
</reference>
<evidence type="ECO:0000313" key="1">
    <source>
        <dbReference type="EMBL" id="KIJ06014.1"/>
    </source>
</evidence>
<sequence length="166" mass="18615">MPSSPDLPLSWASYQRNDLLLGSSSLACIQNLRGRVQRPVAEVLEMLCTRFSIWLESRATCEQDRVLSAVERDGSRFLNLARSTLAYEDALQGVVRHTKSDVDGEIGEHARTLRDFARFLESRILAGNLSLQLEQAILRDGEPLFKLAVCCLDFDQAIRGAGSWFE</sequence>
<dbReference type="AlphaFoldDB" id="A0A0C9SME1"/>
<keyword evidence="2" id="KW-1185">Reference proteome</keyword>
<dbReference type="HOGENOM" id="CLU_129976_0_0_1"/>
<protein>
    <submittedName>
        <fullName evidence="1">Uncharacterized protein</fullName>
    </submittedName>
</protein>
<reference evidence="2" key="2">
    <citation type="submission" date="2015-01" db="EMBL/GenBank/DDBJ databases">
        <title>Evolutionary Origins and Diversification of the Mycorrhizal Mutualists.</title>
        <authorList>
            <consortium name="DOE Joint Genome Institute"/>
            <consortium name="Mycorrhizal Genomics Consortium"/>
            <person name="Kohler A."/>
            <person name="Kuo A."/>
            <person name="Nagy L.G."/>
            <person name="Floudas D."/>
            <person name="Copeland A."/>
            <person name="Barry K.W."/>
            <person name="Cichocki N."/>
            <person name="Veneault-Fourrey C."/>
            <person name="LaButti K."/>
            <person name="Lindquist E.A."/>
            <person name="Lipzen A."/>
            <person name="Lundell T."/>
            <person name="Morin E."/>
            <person name="Murat C."/>
            <person name="Riley R."/>
            <person name="Ohm R."/>
            <person name="Sun H."/>
            <person name="Tunlid A."/>
            <person name="Henrissat B."/>
            <person name="Grigoriev I.V."/>
            <person name="Hibbett D.S."/>
            <person name="Martin F."/>
        </authorList>
    </citation>
    <scope>NUCLEOTIDE SEQUENCE [LARGE SCALE GENOMIC DNA]</scope>
    <source>
        <strain evidence="2">ATCC 200175</strain>
    </source>
</reference>
<evidence type="ECO:0000313" key="2">
    <source>
        <dbReference type="Proteomes" id="UP000053647"/>
    </source>
</evidence>
<dbReference type="OrthoDB" id="2661189at2759"/>